<keyword evidence="2" id="KW-1185">Reference proteome</keyword>
<comment type="caution">
    <text evidence="1">The sequence shown here is derived from an EMBL/GenBank/DDBJ whole genome shotgun (WGS) entry which is preliminary data.</text>
</comment>
<evidence type="ECO:0008006" key="3">
    <source>
        <dbReference type="Google" id="ProtNLM"/>
    </source>
</evidence>
<dbReference type="EMBL" id="BAAAZH010000003">
    <property type="protein sequence ID" value="GAA4109630.1"/>
    <property type="molecule type" value="Genomic_DNA"/>
</dbReference>
<proteinExistence type="predicted"/>
<evidence type="ECO:0000313" key="2">
    <source>
        <dbReference type="Proteomes" id="UP001501495"/>
    </source>
</evidence>
<name>A0ABP7XAN4_9ACTN</name>
<reference evidence="2" key="1">
    <citation type="journal article" date="2019" name="Int. J. Syst. Evol. Microbiol.">
        <title>The Global Catalogue of Microorganisms (GCM) 10K type strain sequencing project: providing services to taxonomists for standard genome sequencing and annotation.</title>
        <authorList>
            <consortium name="The Broad Institute Genomics Platform"/>
            <consortium name="The Broad Institute Genome Sequencing Center for Infectious Disease"/>
            <person name="Wu L."/>
            <person name="Ma J."/>
        </authorList>
    </citation>
    <scope>NUCLEOTIDE SEQUENCE [LARGE SCALE GENOMIC DNA]</scope>
    <source>
        <strain evidence="2">JCM 16703</strain>
    </source>
</reference>
<sequence>MPVAMLPPLRRRSVLRYALGVVVLLGLLVSWRVWQVRGDLLQARDYAEALRAAGDERDLPDARVALASLEVHAGDAADGTRGPSWWLLEHLPLIGDDARAVATSSQALSEVARAGRPLLNIVEEIDRGSLSPEGGRLPLDRIEAIGPPLSQFSDAVIDARDEIAGLNGSYVGRLSTALDELSPVLDDLSATVARTQTAVTEAPVLLGADKPMRYLLVFQNNGEIRATGGLPGSAAEVIADRGRLRLRRTFSPIDRDVVAPAEFRLSSAERTLYGPLLQRHTAIFLNSMPDRSRAASLFAEGAQAWLGQRVDGVILMDTVTLGYLLQATGPVSVEGVRLDATNAVRELLYGTYARFPRLADQDRFFGSVSSAIFERITGRSVDVAELAGALRRSFSEQRSYLYLRDRARDSALRDIAGSGSPSDLEVGLNDVGGGKMSYFLRSRIQGGATCGSTRSSGSFRVQLTSEAPLDASRLPDRFENAGEHWQPVRDGAQIVQVVAMLPRGWSVTRVDLGSRPVAFRSAAVGGREVVTFQTEVLAQETDTATIEMRGTPGDAFGDVWLTPGVTAGGPSVDAQVKGC</sequence>
<accession>A0ABP7XAN4</accession>
<dbReference type="InterPro" id="IPR025101">
    <property type="entry name" value="DUF4012"/>
</dbReference>
<organism evidence="1 2">
    <name type="scientific">Nocardioides fonticola</name>
    <dbReference type="NCBI Taxonomy" id="450363"/>
    <lineage>
        <taxon>Bacteria</taxon>
        <taxon>Bacillati</taxon>
        <taxon>Actinomycetota</taxon>
        <taxon>Actinomycetes</taxon>
        <taxon>Propionibacteriales</taxon>
        <taxon>Nocardioidaceae</taxon>
        <taxon>Nocardioides</taxon>
    </lineage>
</organism>
<gene>
    <name evidence="1" type="ORF">GCM10022215_04080</name>
</gene>
<dbReference type="Pfam" id="PF13196">
    <property type="entry name" value="DUF4012"/>
    <property type="match status" value="1"/>
</dbReference>
<protein>
    <recommendedName>
        <fullName evidence="3">DUF4012 domain-containing protein</fullName>
    </recommendedName>
</protein>
<evidence type="ECO:0000313" key="1">
    <source>
        <dbReference type="EMBL" id="GAA4109630.1"/>
    </source>
</evidence>
<dbReference type="Proteomes" id="UP001501495">
    <property type="component" value="Unassembled WGS sequence"/>
</dbReference>